<gene>
    <name evidence="1" type="ORF">LMG18091_02855</name>
</gene>
<keyword evidence="2" id="KW-1185">Reference proteome</keyword>
<reference evidence="1 2" key="1">
    <citation type="submission" date="2023-07" db="EMBL/GenBank/DDBJ databases">
        <authorList>
            <person name="Peeters C."/>
        </authorList>
    </citation>
    <scope>NUCLEOTIDE SEQUENCE [LARGE SCALE GENOMIC DNA]</scope>
    <source>
        <strain evidence="1 2">LMG 18091</strain>
    </source>
</reference>
<organism evidence="1 2">
    <name type="scientific">Ralstonia wenshanensis</name>
    <dbReference type="NCBI Taxonomy" id="2842456"/>
    <lineage>
        <taxon>Bacteria</taxon>
        <taxon>Pseudomonadati</taxon>
        <taxon>Pseudomonadota</taxon>
        <taxon>Betaproteobacteria</taxon>
        <taxon>Burkholderiales</taxon>
        <taxon>Burkholderiaceae</taxon>
        <taxon>Ralstonia</taxon>
    </lineage>
</organism>
<name>A0AAD2EQ79_9RALS</name>
<sequence>MKQTTFWRAKVDRIRLWVGEGGELLPISRIGCPVCPSLWTGPCSLRQASDLGGRCFAEGCREKGCQAHVAASFASHHDARSRAHRATSGSGNFPPLLTRQQHDVTLTLQACNAKKNFSRKSPCVPSDIREWHCNACQSTPIFRQNASVSYAVKAPNDCMMLNRNGSLHFSFPLGFSGVAVRDATRFQSALQLTAVDRGAS</sequence>
<evidence type="ECO:0000313" key="1">
    <source>
        <dbReference type="EMBL" id="CAJ0699120.1"/>
    </source>
</evidence>
<protein>
    <submittedName>
        <fullName evidence="1">Uncharacterized protein</fullName>
    </submittedName>
</protein>
<evidence type="ECO:0000313" key="2">
    <source>
        <dbReference type="Proteomes" id="UP001189915"/>
    </source>
</evidence>
<dbReference type="Proteomes" id="UP001189915">
    <property type="component" value="Unassembled WGS sequence"/>
</dbReference>
<accession>A0AAD2EQ79</accession>
<dbReference type="EMBL" id="CATWAF010000004">
    <property type="protein sequence ID" value="CAJ0699120.1"/>
    <property type="molecule type" value="Genomic_DNA"/>
</dbReference>
<comment type="caution">
    <text evidence="1">The sequence shown here is derived from an EMBL/GenBank/DDBJ whole genome shotgun (WGS) entry which is preliminary data.</text>
</comment>
<dbReference type="AlphaFoldDB" id="A0AAD2EQ79"/>
<proteinExistence type="predicted"/>